<reference evidence="2 3" key="1">
    <citation type="submission" date="2017-10" db="EMBL/GenBank/DDBJ databases">
        <title>Sphingobium yanoikuyae S72.</title>
        <authorList>
            <person name="Sanchez E."/>
            <person name="Bustos P."/>
            <person name="Mendoza P."/>
            <person name="Guo X."/>
            <person name="Mendoza A."/>
        </authorList>
    </citation>
    <scope>NUCLEOTIDE SEQUENCE [LARGE SCALE GENOMIC DNA]</scope>
    <source>
        <strain evidence="2 3">S72</strain>
    </source>
</reference>
<sequence length="260" mass="28554">MKMNIHAHLDYELDEPTDILLQLEAAAIPEQTVEWSDLILPNAEHVARVPAQDCIGERIWLRLSGKMVVDYRASVTVNRLLADCRTLPKVPPHQLPGETVPYLLSSRYCESDRFQTFVDAEFGKIEGGELIMAMRDWVHGHLSYVPGSSNVMTTAGDTFISRQGICRDYAHLMICLARAAGVPARIASVYALGVNPPDFHAVAEIFLGGEWHLVDPTGMAKEAAMVKIGVGRDAADIAFLTTFGNARLIAQSVSVEPNLD</sequence>
<dbReference type="InterPro" id="IPR038765">
    <property type="entry name" value="Papain-like_cys_pep_sf"/>
</dbReference>
<dbReference type="EMBL" id="CP023741">
    <property type="protein sequence ID" value="ATI80537.1"/>
    <property type="molecule type" value="Genomic_DNA"/>
</dbReference>
<dbReference type="Gene3D" id="2.60.40.2250">
    <property type="match status" value="1"/>
</dbReference>
<dbReference type="GeneID" id="57777441"/>
<gene>
    <name evidence="2" type="ORF">A6768_11390</name>
</gene>
<dbReference type="KEGG" id="sya:A6768_11390"/>
<name>A0A291MZL1_SPHYA</name>
<dbReference type="PANTHER" id="PTHR33490:SF12">
    <property type="entry name" value="BLL5557 PROTEIN"/>
    <property type="match status" value="1"/>
</dbReference>
<protein>
    <submittedName>
        <fullName evidence="2">Transglutaminase</fullName>
    </submittedName>
</protein>
<organism evidence="2 3">
    <name type="scientific">Sphingobium yanoikuyae</name>
    <name type="common">Sphingomonas yanoikuyae</name>
    <dbReference type="NCBI Taxonomy" id="13690"/>
    <lineage>
        <taxon>Bacteria</taxon>
        <taxon>Pseudomonadati</taxon>
        <taxon>Pseudomonadota</taxon>
        <taxon>Alphaproteobacteria</taxon>
        <taxon>Sphingomonadales</taxon>
        <taxon>Sphingomonadaceae</taxon>
        <taxon>Sphingobium</taxon>
    </lineage>
</organism>
<feature type="domain" description="Transglutaminase-like" evidence="1">
    <location>
        <begin position="158"/>
        <end position="218"/>
    </location>
</feature>
<dbReference type="SMART" id="SM00460">
    <property type="entry name" value="TGc"/>
    <property type="match status" value="1"/>
</dbReference>
<dbReference type="Proteomes" id="UP000219422">
    <property type="component" value="Chromosome"/>
</dbReference>
<dbReference type="RefSeq" id="WP_097383662.1">
    <property type="nucleotide sequence ID" value="NZ_CP023741.1"/>
</dbReference>
<evidence type="ECO:0000313" key="2">
    <source>
        <dbReference type="EMBL" id="ATI80537.1"/>
    </source>
</evidence>
<dbReference type="PANTHER" id="PTHR33490">
    <property type="entry name" value="BLR5614 PROTEIN-RELATED"/>
    <property type="match status" value="1"/>
</dbReference>
<evidence type="ECO:0000259" key="1">
    <source>
        <dbReference type="SMART" id="SM00460"/>
    </source>
</evidence>
<accession>A0A291MZL1</accession>
<dbReference type="AlphaFoldDB" id="A0A291MZL1"/>
<dbReference type="Gene3D" id="3.10.620.30">
    <property type="match status" value="1"/>
</dbReference>
<dbReference type="Pfam" id="PF01841">
    <property type="entry name" value="Transglut_core"/>
    <property type="match status" value="1"/>
</dbReference>
<dbReference type="InterPro" id="IPR002931">
    <property type="entry name" value="Transglutaminase-like"/>
</dbReference>
<proteinExistence type="predicted"/>
<dbReference type="SUPFAM" id="SSF54001">
    <property type="entry name" value="Cysteine proteinases"/>
    <property type="match status" value="1"/>
</dbReference>
<evidence type="ECO:0000313" key="3">
    <source>
        <dbReference type="Proteomes" id="UP000219422"/>
    </source>
</evidence>